<evidence type="ECO:0000313" key="3">
    <source>
        <dbReference type="Proteomes" id="UP001253637"/>
    </source>
</evidence>
<evidence type="ECO:0000313" key="2">
    <source>
        <dbReference type="EMBL" id="BCU03352.1"/>
    </source>
</evidence>
<dbReference type="EMBL" id="LC625835">
    <property type="protein sequence ID" value="BCU03352.1"/>
    <property type="molecule type" value="Genomic_DNA"/>
</dbReference>
<proteinExistence type="predicted"/>
<feature type="region of interest" description="Disordered" evidence="1">
    <location>
        <begin position="49"/>
        <end position="73"/>
    </location>
</feature>
<sequence>MVVLGQGVLFAWLPLWPQEIQRRRGAVQKGQRGKREVAALSWRRGQPTAIDSRQPYAGSQDARQQKKIKNTRKKAGIGSFSFAADEEDPKRLRPVRSPFEATVVGHEVYSAGPCAHMATKRREFGEGDKKIKFFDIRGYFFV</sequence>
<organism evidence="2 3">
    <name type="scientific">Pandoravirus japonicus</name>
    <dbReference type="NCBI Taxonomy" id="2823154"/>
    <lineage>
        <taxon>Viruses</taxon>
        <taxon>Pandoravirus</taxon>
    </lineage>
</organism>
<accession>A0A811BRA3</accession>
<name>A0A811BRA3_9VIRU</name>
<reference evidence="2" key="1">
    <citation type="submission" date="2021-04" db="EMBL/GenBank/DDBJ databases">
        <title>Draft Genome Sequence of Pandoravirus japonicus, Isolated from the Sabaishi River of Niigata, Japan.</title>
        <authorList>
            <person name="Hosokawa N."/>
            <person name="Takahashi H."/>
            <person name="Aoki K."/>
            <person name="Takemura M."/>
        </authorList>
    </citation>
    <scope>NUCLEOTIDE SEQUENCE</scope>
</reference>
<dbReference type="Proteomes" id="UP001253637">
    <property type="component" value="Segment"/>
</dbReference>
<evidence type="ECO:0000256" key="1">
    <source>
        <dbReference type="SAM" id="MobiDB-lite"/>
    </source>
</evidence>
<protein>
    <submittedName>
        <fullName evidence="2">Uncharacterized protein</fullName>
    </submittedName>
</protein>